<accession>A0A518C6E5</accession>
<dbReference type="InterPro" id="IPR012902">
    <property type="entry name" value="N_methyl_site"/>
</dbReference>
<evidence type="ECO:0000313" key="4">
    <source>
        <dbReference type="EMBL" id="QDU74796.1"/>
    </source>
</evidence>
<keyword evidence="2" id="KW-0472">Membrane</keyword>
<feature type="domain" description="DUF1559" evidence="3">
    <location>
        <begin position="100"/>
        <end position="388"/>
    </location>
</feature>
<sequence>MVGNMALVRCTDVDLKRPKSTNPLSYGHSSVTINLIKECSQLSQPQTPLCRLIVSFGRSIRMNSYVSRATKVRRGFTLVELLVVIAIIGILVGLTLPAVQMAREAGRRAECQNNLKQIGLALINFSTDKQLLPEAVDANGYSWIAKILPQLEQNNLAESFNMNVPDVPPANRTALSTQLEMLKCPSDPENDNLTPVDGIGITNYAGAEGFISAVSNQQFNRNETDAVTGSLTRPAFFATSSNPDYLGKKVDLGGIFRPAYPTNLAKVTDGLSNTVMVAEVTAAGFTGGVDTQTDSGESAFITSGRARAALVGRYPTSSQLPSSHSGLTDASGYRPDGTNAPATSLFAPVFISQQAINSNSQSACTPHNVEQCVFGDGSVHAITLTIDRDVWIQLTAMADGTVINGSY</sequence>
<dbReference type="SUPFAM" id="SSF54523">
    <property type="entry name" value="Pili subunits"/>
    <property type="match status" value="1"/>
</dbReference>
<evidence type="ECO:0000259" key="3">
    <source>
        <dbReference type="Pfam" id="PF07596"/>
    </source>
</evidence>
<name>A0A518C6E5_9BACT</name>
<dbReference type="NCBIfam" id="TIGR02532">
    <property type="entry name" value="IV_pilin_GFxxxE"/>
    <property type="match status" value="1"/>
</dbReference>
<dbReference type="AlphaFoldDB" id="A0A518C6E5"/>
<dbReference type="Gene3D" id="3.30.700.10">
    <property type="entry name" value="Glycoprotein, Type 4 Pilin"/>
    <property type="match status" value="1"/>
</dbReference>
<dbReference type="EMBL" id="CP036289">
    <property type="protein sequence ID" value="QDU74796.1"/>
    <property type="molecule type" value="Genomic_DNA"/>
</dbReference>
<dbReference type="Pfam" id="PF07963">
    <property type="entry name" value="N_methyl"/>
    <property type="match status" value="1"/>
</dbReference>
<dbReference type="InterPro" id="IPR045584">
    <property type="entry name" value="Pilin-like"/>
</dbReference>
<feature type="region of interest" description="Disordered" evidence="1">
    <location>
        <begin position="314"/>
        <end position="334"/>
    </location>
</feature>
<protein>
    <submittedName>
        <fullName evidence="4">Putative major pilin subunit</fullName>
    </submittedName>
</protein>
<dbReference type="Proteomes" id="UP000318626">
    <property type="component" value="Chromosome"/>
</dbReference>
<gene>
    <name evidence="4" type="ORF">Pan97_18120</name>
</gene>
<dbReference type="PANTHER" id="PTHR30093:SF2">
    <property type="entry name" value="TYPE II SECRETION SYSTEM PROTEIN H"/>
    <property type="match status" value="1"/>
</dbReference>
<proteinExistence type="predicted"/>
<feature type="transmembrane region" description="Helical" evidence="2">
    <location>
        <begin position="78"/>
        <end position="99"/>
    </location>
</feature>
<feature type="compositionally biased region" description="Polar residues" evidence="1">
    <location>
        <begin position="315"/>
        <end position="328"/>
    </location>
</feature>
<dbReference type="PANTHER" id="PTHR30093">
    <property type="entry name" value="GENERAL SECRETION PATHWAY PROTEIN G"/>
    <property type="match status" value="1"/>
</dbReference>
<dbReference type="KEGG" id="bvo:Pan97_18120"/>
<keyword evidence="2" id="KW-0812">Transmembrane</keyword>
<evidence type="ECO:0000256" key="1">
    <source>
        <dbReference type="SAM" id="MobiDB-lite"/>
    </source>
</evidence>
<reference evidence="5" key="1">
    <citation type="submission" date="2019-02" db="EMBL/GenBank/DDBJ databases">
        <title>Deep-cultivation of Planctomycetes and their phenomic and genomic characterization uncovers novel biology.</title>
        <authorList>
            <person name="Wiegand S."/>
            <person name="Jogler M."/>
            <person name="Boedeker C."/>
            <person name="Pinto D."/>
            <person name="Vollmers J."/>
            <person name="Rivas-Marin E."/>
            <person name="Kohn T."/>
            <person name="Peeters S.H."/>
            <person name="Heuer A."/>
            <person name="Rast P."/>
            <person name="Oberbeckmann S."/>
            <person name="Bunk B."/>
            <person name="Jeske O."/>
            <person name="Meyerdierks A."/>
            <person name="Storesund J.E."/>
            <person name="Kallscheuer N."/>
            <person name="Luecker S."/>
            <person name="Lage O.M."/>
            <person name="Pohl T."/>
            <person name="Merkel B.J."/>
            <person name="Hornburger P."/>
            <person name="Mueller R.-W."/>
            <person name="Bruemmer F."/>
            <person name="Labrenz M."/>
            <person name="Spormann A.M."/>
            <person name="Op den Camp H."/>
            <person name="Overmann J."/>
            <person name="Amann R."/>
            <person name="Jetten M.S.M."/>
            <person name="Mascher T."/>
            <person name="Medema M.H."/>
            <person name="Devos D.P."/>
            <person name="Kaster A.-K."/>
            <person name="Ovreas L."/>
            <person name="Rohde M."/>
            <person name="Galperin M.Y."/>
            <person name="Jogler C."/>
        </authorList>
    </citation>
    <scope>NUCLEOTIDE SEQUENCE [LARGE SCALE GENOMIC DNA]</scope>
    <source>
        <strain evidence="5">Pan97</strain>
    </source>
</reference>
<organism evidence="4 5">
    <name type="scientific">Bremerella volcania</name>
    <dbReference type="NCBI Taxonomy" id="2527984"/>
    <lineage>
        <taxon>Bacteria</taxon>
        <taxon>Pseudomonadati</taxon>
        <taxon>Planctomycetota</taxon>
        <taxon>Planctomycetia</taxon>
        <taxon>Pirellulales</taxon>
        <taxon>Pirellulaceae</taxon>
        <taxon>Bremerella</taxon>
    </lineage>
</organism>
<evidence type="ECO:0000256" key="2">
    <source>
        <dbReference type="SAM" id="Phobius"/>
    </source>
</evidence>
<evidence type="ECO:0000313" key="5">
    <source>
        <dbReference type="Proteomes" id="UP000318626"/>
    </source>
</evidence>
<dbReference type="PROSITE" id="PS00409">
    <property type="entry name" value="PROKAR_NTER_METHYL"/>
    <property type="match status" value="1"/>
</dbReference>
<keyword evidence="2" id="KW-1133">Transmembrane helix</keyword>
<dbReference type="InterPro" id="IPR011453">
    <property type="entry name" value="DUF1559"/>
</dbReference>
<keyword evidence="5" id="KW-1185">Reference proteome</keyword>
<dbReference type="Pfam" id="PF07596">
    <property type="entry name" value="SBP_bac_10"/>
    <property type="match status" value="1"/>
</dbReference>